<reference evidence="2 3" key="1">
    <citation type="submission" date="2024-09" db="EMBL/GenBank/DDBJ databases">
        <authorList>
            <person name="Sun Q."/>
            <person name="Mori K."/>
        </authorList>
    </citation>
    <scope>NUCLEOTIDE SEQUENCE [LARGE SCALE GENOMIC DNA]</scope>
    <source>
        <strain evidence="2 3">JCM 4557</strain>
    </source>
</reference>
<evidence type="ECO:0000313" key="2">
    <source>
        <dbReference type="EMBL" id="MFC0843223.1"/>
    </source>
</evidence>
<evidence type="ECO:0000313" key="3">
    <source>
        <dbReference type="Proteomes" id="UP001589887"/>
    </source>
</evidence>
<keyword evidence="3" id="KW-1185">Reference proteome</keyword>
<dbReference type="EMBL" id="JBHMQV010000003">
    <property type="protein sequence ID" value="MFC0843223.1"/>
    <property type="molecule type" value="Genomic_DNA"/>
</dbReference>
<gene>
    <name evidence="2" type="ORF">ACFH04_05640</name>
</gene>
<evidence type="ECO:0000256" key="1">
    <source>
        <dbReference type="SAM" id="MobiDB-lite"/>
    </source>
</evidence>
<accession>A0ABV6TBQ7</accession>
<sequence>SPSDPEVRRVYLRREFENIWLRTKRYNASGKVVSGTGGVCYLYWPAHVSAAQRRALARWGFGCDTRRPRGSDQRLSLRAASTGTLKWHPGGPSTARRPSEFP</sequence>
<dbReference type="Proteomes" id="UP001589887">
    <property type="component" value="Unassembled WGS sequence"/>
</dbReference>
<name>A0ABV6TBQ7_9ACTN</name>
<protein>
    <submittedName>
        <fullName evidence="2">Uncharacterized protein</fullName>
    </submittedName>
</protein>
<organism evidence="2 3">
    <name type="scientific">Streptomyces noboritoensis</name>
    <dbReference type="NCBI Taxonomy" id="67337"/>
    <lineage>
        <taxon>Bacteria</taxon>
        <taxon>Bacillati</taxon>
        <taxon>Actinomycetota</taxon>
        <taxon>Actinomycetes</taxon>
        <taxon>Kitasatosporales</taxon>
        <taxon>Streptomycetaceae</taxon>
        <taxon>Streptomyces</taxon>
    </lineage>
</organism>
<comment type="caution">
    <text evidence="2">The sequence shown here is derived from an EMBL/GenBank/DDBJ whole genome shotgun (WGS) entry which is preliminary data.</text>
</comment>
<feature type="region of interest" description="Disordered" evidence="1">
    <location>
        <begin position="80"/>
        <end position="102"/>
    </location>
</feature>
<proteinExistence type="predicted"/>
<feature type="non-terminal residue" evidence="2">
    <location>
        <position position="1"/>
    </location>
</feature>